<dbReference type="Proteomes" id="UP000635606">
    <property type="component" value="Unassembled WGS sequence"/>
</dbReference>
<dbReference type="RefSeq" id="WP_203932615.1">
    <property type="nucleotide sequence ID" value="NZ_BOPH01000105.1"/>
</dbReference>
<gene>
    <name evidence="1" type="ORF">Voc01_076870</name>
</gene>
<organism evidence="1 2">
    <name type="scientific">Virgisporangium ochraceum</name>
    <dbReference type="NCBI Taxonomy" id="65505"/>
    <lineage>
        <taxon>Bacteria</taxon>
        <taxon>Bacillati</taxon>
        <taxon>Actinomycetota</taxon>
        <taxon>Actinomycetes</taxon>
        <taxon>Micromonosporales</taxon>
        <taxon>Micromonosporaceae</taxon>
        <taxon>Virgisporangium</taxon>
    </lineage>
</organism>
<reference evidence="1" key="1">
    <citation type="submission" date="2021-01" db="EMBL/GenBank/DDBJ databases">
        <title>Whole genome shotgun sequence of Virgisporangium ochraceum NBRC 16418.</title>
        <authorList>
            <person name="Komaki H."/>
            <person name="Tamura T."/>
        </authorList>
    </citation>
    <scope>NUCLEOTIDE SEQUENCE</scope>
    <source>
        <strain evidence="1">NBRC 16418</strain>
    </source>
</reference>
<proteinExistence type="predicted"/>
<keyword evidence="2" id="KW-1185">Reference proteome</keyword>
<sequence>MPLDVVSDAENRAMFSWFAQAATYPADLAAVREIEPTVWGLPEWIRASGWTAPADSGRR</sequence>
<accession>A0A8J4A3P0</accession>
<evidence type="ECO:0000313" key="2">
    <source>
        <dbReference type="Proteomes" id="UP000635606"/>
    </source>
</evidence>
<name>A0A8J4A3P0_9ACTN</name>
<dbReference type="EMBL" id="BOPH01000105">
    <property type="protein sequence ID" value="GIJ72770.1"/>
    <property type="molecule type" value="Genomic_DNA"/>
</dbReference>
<protein>
    <submittedName>
        <fullName evidence="1">Uncharacterized protein</fullName>
    </submittedName>
</protein>
<dbReference type="AlphaFoldDB" id="A0A8J4A3P0"/>
<comment type="caution">
    <text evidence="1">The sequence shown here is derived from an EMBL/GenBank/DDBJ whole genome shotgun (WGS) entry which is preliminary data.</text>
</comment>
<evidence type="ECO:0000313" key="1">
    <source>
        <dbReference type="EMBL" id="GIJ72770.1"/>
    </source>
</evidence>